<dbReference type="SUPFAM" id="SSF53335">
    <property type="entry name" value="S-adenosyl-L-methionine-dependent methyltransferases"/>
    <property type="match status" value="1"/>
</dbReference>
<evidence type="ECO:0000313" key="2">
    <source>
        <dbReference type="EMBL" id="GMA28172.1"/>
    </source>
</evidence>
<evidence type="ECO:0008006" key="4">
    <source>
        <dbReference type="Google" id="ProtNLM"/>
    </source>
</evidence>
<comment type="caution">
    <text evidence="2">The sequence shown here is derived from an EMBL/GenBank/DDBJ whole genome shotgun (WGS) entry which is preliminary data.</text>
</comment>
<proteinExistence type="predicted"/>
<dbReference type="RefSeq" id="WP_348519998.1">
    <property type="nucleotide sequence ID" value="NZ_BSUL01000001.1"/>
</dbReference>
<gene>
    <name evidence="2" type="ORF">GCM10025874_14250</name>
</gene>
<dbReference type="Gene3D" id="3.40.50.150">
    <property type="entry name" value="Vaccinia Virus protein VP39"/>
    <property type="match status" value="1"/>
</dbReference>
<dbReference type="CDD" id="cd02440">
    <property type="entry name" value="AdoMet_MTases"/>
    <property type="match status" value="1"/>
</dbReference>
<dbReference type="InterPro" id="IPR029063">
    <property type="entry name" value="SAM-dependent_MTases_sf"/>
</dbReference>
<dbReference type="Proteomes" id="UP001157160">
    <property type="component" value="Unassembled WGS sequence"/>
</dbReference>
<evidence type="ECO:0000256" key="1">
    <source>
        <dbReference type="SAM" id="MobiDB-lite"/>
    </source>
</evidence>
<sequence length="210" mass="22161">MDRDELLEVLSPAGLRLLDALPPYESQTDVVRLVGALRKAGHAAGTVAAVLSQAKLRRKAAAKFGPFAERMLFTEAGLEQATRLRVAALHAGRFRDAGVASVADLGCGIGADALALASLDLDVHAVERDEVTAAIAAYNLAPWSNATVTQGDALAHPLSPARACTSTRRDARRARATRPGWPIPRTGRRPCTTPSRSARSGRPASSWAPV</sequence>
<accession>A0AA37XC73</accession>
<dbReference type="AlphaFoldDB" id="A0AA37XC73"/>
<protein>
    <recommendedName>
        <fullName evidence="4">SAM-dependent methyltransferase</fullName>
    </recommendedName>
</protein>
<evidence type="ECO:0000313" key="3">
    <source>
        <dbReference type="Proteomes" id="UP001157160"/>
    </source>
</evidence>
<organism evidence="2 3">
    <name type="scientific">Arenivirga flava</name>
    <dbReference type="NCBI Taxonomy" id="1930060"/>
    <lineage>
        <taxon>Bacteria</taxon>
        <taxon>Bacillati</taxon>
        <taxon>Actinomycetota</taxon>
        <taxon>Actinomycetes</taxon>
        <taxon>Micrococcales</taxon>
        <taxon>Microbacteriaceae</taxon>
        <taxon>Arenivirga</taxon>
    </lineage>
</organism>
<feature type="region of interest" description="Disordered" evidence="1">
    <location>
        <begin position="167"/>
        <end position="210"/>
    </location>
</feature>
<name>A0AA37XC73_9MICO</name>
<reference evidence="2 3" key="1">
    <citation type="journal article" date="2014" name="Int. J. Syst. Evol. Microbiol.">
        <title>Complete genome sequence of Corynebacterium casei LMG S-19264T (=DSM 44701T), isolated from a smear-ripened cheese.</title>
        <authorList>
            <consortium name="US DOE Joint Genome Institute (JGI-PGF)"/>
            <person name="Walter F."/>
            <person name="Albersmeier A."/>
            <person name="Kalinowski J."/>
            <person name="Ruckert C."/>
        </authorList>
    </citation>
    <scope>NUCLEOTIDE SEQUENCE [LARGE SCALE GENOMIC DNA]</scope>
    <source>
        <strain evidence="2 3">NBRC 112289</strain>
    </source>
</reference>
<keyword evidence="3" id="KW-1185">Reference proteome</keyword>
<dbReference type="EMBL" id="BSUL01000001">
    <property type="protein sequence ID" value="GMA28172.1"/>
    <property type="molecule type" value="Genomic_DNA"/>
</dbReference>
<feature type="compositionally biased region" description="Low complexity" evidence="1">
    <location>
        <begin position="194"/>
        <end position="210"/>
    </location>
</feature>